<dbReference type="PaxDb" id="39947-A0A0N7KU23"/>
<sequence length="95" mass="10613">MSRPQPRLTPRRTSRVGRRQLRVRLAAPAMEIEEVRVSRIDDSEWAEEAGHDDEGVTVGELDGDGWTGCGGWGTTLRQMVARALSRWELRSAAPV</sequence>
<evidence type="ECO:0000313" key="1">
    <source>
        <dbReference type="EMBL" id="BAT17218.1"/>
    </source>
</evidence>
<dbReference type="AlphaFoldDB" id="A0A0N7KU23"/>
<dbReference type="InParanoid" id="A0A0N7KU23"/>
<organism evidence="1 2">
    <name type="scientific">Oryza sativa subsp. japonica</name>
    <name type="common">Rice</name>
    <dbReference type="NCBI Taxonomy" id="39947"/>
    <lineage>
        <taxon>Eukaryota</taxon>
        <taxon>Viridiplantae</taxon>
        <taxon>Streptophyta</taxon>
        <taxon>Embryophyta</taxon>
        <taxon>Tracheophyta</taxon>
        <taxon>Spermatophyta</taxon>
        <taxon>Magnoliopsida</taxon>
        <taxon>Liliopsida</taxon>
        <taxon>Poales</taxon>
        <taxon>Poaceae</taxon>
        <taxon>BOP clade</taxon>
        <taxon>Oryzoideae</taxon>
        <taxon>Oryzeae</taxon>
        <taxon>Oryzinae</taxon>
        <taxon>Oryza</taxon>
        <taxon>Oryza sativa</taxon>
    </lineage>
</organism>
<name>A0A0N7KU23_ORYSJ</name>
<accession>A0A0N7KU23</accession>
<reference evidence="1 2" key="3">
    <citation type="journal article" date="2013" name="Rice">
        <title>Improvement of the Oryza sativa Nipponbare reference genome using next generation sequence and optical map data.</title>
        <authorList>
            <person name="Kawahara Y."/>
            <person name="de la Bastide M."/>
            <person name="Hamilton J.P."/>
            <person name="Kanamori H."/>
            <person name="McCombie W.R."/>
            <person name="Ouyang S."/>
            <person name="Schwartz D.C."/>
            <person name="Tanaka T."/>
            <person name="Wu J."/>
            <person name="Zhou S."/>
            <person name="Childs K.L."/>
            <person name="Davidson R.M."/>
            <person name="Lin H."/>
            <person name="Quesada-Ocampo L."/>
            <person name="Vaillancourt B."/>
            <person name="Sakai H."/>
            <person name="Lee S.S."/>
            <person name="Kim J."/>
            <person name="Numa H."/>
            <person name="Itoh T."/>
            <person name="Buell C.R."/>
            <person name="Matsumoto T."/>
        </authorList>
    </citation>
    <scope>NUCLEOTIDE SEQUENCE [LARGE SCALE GENOMIC DNA]</scope>
    <source>
        <strain evidence="2">cv. Nipponbare</strain>
    </source>
</reference>
<protein>
    <submittedName>
        <fullName evidence="1">Os12g0495263 protein</fullName>
    </submittedName>
</protein>
<dbReference type="EMBL" id="AP014968">
    <property type="protein sequence ID" value="BAT17218.1"/>
    <property type="molecule type" value="Genomic_DNA"/>
</dbReference>
<reference evidence="1 2" key="2">
    <citation type="journal article" date="2013" name="Plant Cell Physiol.">
        <title>Rice Annotation Project Database (RAP-DB): an integrative and interactive database for rice genomics.</title>
        <authorList>
            <person name="Sakai H."/>
            <person name="Lee S.S."/>
            <person name="Tanaka T."/>
            <person name="Numa H."/>
            <person name="Kim J."/>
            <person name="Kawahara Y."/>
            <person name="Wakimoto H."/>
            <person name="Yang C.C."/>
            <person name="Iwamoto M."/>
            <person name="Abe T."/>
            <person name="Yamada Y."/>
            <person name="Muto A."/>
            <person name="Inokuchi H."/>
            <person name="Ikemura T."/>
            <person name="Matsumoto T."/>
            <person name="Sasaki T."/>
            <person name="Itoh T."/>
        </authorList>
    </citation>
    <scope>NUCLEOTIDE SEQUENCE [LARGE SCALE GENOMIC DNA]</scope>
    <source>
        <strain evidence="2">cv. Nipponbare</strain>
    </source>
</reference>
<proteinExistence type="predicted"/>
<reference evidence="2" key="1">
    <citation type="journal article" date="2005" name="Nature">
        <title>The map-based sequence of the rice genome.</title>
        <authorList>
            <consortium name="International rice genome sequencing project (IRGSP)"/>
            <person name="Matsumoto T."/>
            <person name="Wu J."/>
            <person name="Kanamori H."/>
            <person name="Katayose Y."/>
            <person name="Fujisawa M."/>
            <person name="Namiki N."/>
            <person name="Mizuno H."/>
            <person name="Yamamoto K."/>
            <person name="Antonio B.A."/>
            <person name="Baba T."/>
            <person name="Sakata K."/>
            <person name="Nagamura Y."/>
            <person name="Aoki H."/>
            <person name="Arikawa K."/>
            <person name="Arita K."/>
            <person name="Bito T."/>
            <person name="Chiden Y."/>
            <person name="Fujitsuka N."/>
            <person name="Fukunaka R."/>
            <person name="Hamada M."/>
            <person name="Harada C."/>
            <person name="Hayashi A."/>
            <person name="Hijishita S."/>
            <person name="Honda M."/>
            <person name="Hosokawa S."/>
            <person name="Ichikawa Y."/>
            <person name="Idonuma A."/>
            <person name="Iijima M."/>
            <person name="Ikeda M."/>
            <person name="Ikeno M."/>
            <person name="Ito K."/>
            <person name="Ito S."/>
            <person name="Ito T."/>
            <person name="Ito Y."/>
            <person name="Ito Y."/>
            <person name="Iwabuchi A."/>
            <person name="Kamiya K."/>
            <person name="Karasawa W."/>
            <person name="Kurita K."/>
            <person name="Katagiri S."/>
            <person name="Kikuta A."/>
            <person name="Kobayashi H."/>
            <person name="Kobayashi N."/>
            <person name="Machita K."/>
            <person name="Maehara T."/>
            <person name="Masukawa M."/>
            <person name="Mizubayashi T."/>
            <person name="Mukai Y."/>
            <person name="Nagasaki H."/>
            <person name="Nagata Y."/>
            <person name="Naito S."/>
            <person name="Nakashima M."/>
            <person name="Nakama Y."/>
            <person name="Nakamichi Y."/>
            <person name="Nakamura M."/>
            <person name="Meguro A."/>
            <person name="Negishi M."/>
            <person name="Ohta I."/>
            <person name="Ohta T."/>
            <person name="Okamoto M."/>
            <person name="Ono N."/>
            <person name="Saji S."/>
            <person name="Sakaguchi M."/>
            <person name="Sakai K."/>
            <person name="Shibata M."/>
            <person name="Shimokawa T."/>
            <person name="Song J."/>
            <person name="Takazaki Y."/>
            <person name="Terasawa K."/>
            <person name="Tsugane M."/>
            <person name="Tsuji K."/>
            <person name="Ueda S."/>
            <person name="Waki K."/>
            <person name="Yamagata H."/>
            <person name="Yamamoto M."/>
            <person name="Yamamoto S."/>
            <person name="Yamane H."/>
            <person name="Yoshiki S."/>
            <person name="Yoshihara R."/>
            <person name="Yukawa K."/>
            <person name="Zhong H."/>
            <person name="Yano M."/>
            <person name="Yuan Q."/>
            <person name="Ouyang S."/>
            <person name="Liu J."/>
            <person name="Jones K.M."/>
            <person name="Gansberger K."/>
            <person name="Moffat K."/>
            <person name="Hill J."/>
            <person name="Bera J."/>
            <person name="Fadrosh D."/>
            <person name="Jin S."/>
            <person name="Johri S."/>
            <person name="Kim M."/>
            <person name="Overton L."/>
            <person name="Reardon M."/>
            <person name="Tsitrin T."/>
            <person name="Vuong H."/>
            <person name="Weaver B."/>
            <person name="Ciecko A."/>
            <person name="Tallon L."/>
            <person name="Jackson J."/>
            <person name="Pai G."/>
            <person name="Aken S.V."/>
            <person name="Utterback T."/>
            <person name="Reidmuller S."/>
            <person name="Feldblyum T."/>
            <person name="Hsiao J."/>
            <person name="Zismann V."/>
            <person name="Iobst S."/>
            <person name="de Vazeille A.R."/>
            <person name="Buell C.R."/>
            <person name="Ying K."/>
            <person name="Li Y."/>
            <person name="Lu T."/>
            <person name="Huang Y."/>
            <person name="Zhao Q."/>
            <person name="Feng Q."/>
            <person name="Zhang L."/>
            <person name="Zhu J."/>
            <person name="Weng Q."/>
            <person name="Mu J."/>
            <person name="Lu Y."/>
            <person name="Fan D."/>
            <person name="Liu Y."/>
            <person name="Guan J."/>
            <person name="Zhang Y."/>
            <person name="Yu S."/>
            <person name="Liu X."/>
            <person name="Zhang Y."/>
            <person name="Hong G."/>
            <person name="Han B."/>
            <person name="Choisne N."/>
            <person name="Demange N."/>
            <person name="Orjeda G."/>
            <person name="Samain S."/>
            <person name="Cattolico L."/>
            <person name="Pelletier E."/>
            <person name="Couloux A."/>
            <person name="Segurens B."/>
            <person name="Wincker P."/>
            <person name="D'Hont A."/>
            <person name="Scarpelli C."/>
            <person name="Weissenbach J."/>
            <person name="Salanoubat M."/>
            <person name="Quetier F."/>
            <person name="Yu Y."/>
            <person name="Kim H.R."/>
            <person name="Rambo T."/>
            <person name="Currie J."/>
            <person name="Collura K."/>
            <person name="Luo M."/>
            <person name="Yang T."/>
            <person name="Ammiraju J.S.S."/>
            <person name="Engler F."/>
            <person name="Soderlund C."/>
            <person name="Wing R.A."/>
            <person name="Palmer L.E."/>
            <person name="de la Bastide M."/>
            <person name="Spiegel L."/>
            <person name="Nascimento L."/>
            <person name="Zutavern T."/>
            <person name="O'Shaughnessy A."/>
            <person name="Dike S."/>
            <person name="Dedhia N."/>
            <person name="Preston R."/>
            <person name="Balija V."/>
            <person name="McCombie W.R."/>
            <person name="Chow T."/>
            <person name="Chen H."/>
            <person name="Chung M."/>
            <person name="Chen C."/>
            <person name="Shaw J."/>
            <person name="Wu H."/>
            <person name="Hsiao K."/>
            <person name="Chao Y."/>
            <person name="Chu M."/>
            <person name="Cheng C."/>
            <person name="Hour A."/>
            <person name="Lee P."/>
            <person name="Lin S."/>
            <person name="Lin Y."/>
            <person name="Liou J."/>
            <person name="Liu S."/>
            <person name="Hsing Y."/>
            <person name="Raghuvanshi S."/>
            <person name="Mohanty A."/>
            <person name="Bharti A.K."/>
            <person name="Gaur A."/>
            <person name="Gupta V."/>
            <person name="Kumar D."/>
            <person name="Ravi V."/>
            <person name="Vij S."/>
            <person name="Kapur A."/>
            <person name="Khurana P."/>
            <person name="Khurana P."/>
            <person name="Khurana J.P."/>
            <person name="Tyagi A.K."/>
            <person name="Gaikwad K."/>
            <person name="Singh A."/>
            <person name="Dalal V."/>
            <person name="Srivastava S."/>
            <person name="Dixit A."/>
            <person name="Pal A.K."/>
            <person name="Ghazi I.A."/>
            <person name="Yadav M."/>
            <person name="Pandit A."/>
            <person name="Bhargava A."/>
            <person name="Sureshbabu K."/>
            <person name="Batra K."/>
            <person name="Sharma T.R."/>
            <person name="Mohapatra T."/>
            <person name="Singh N.K."/>
            <person name="Messing J."/>
            <person name="Nelson A.B."/>
            <person name="Fuks G."/>
            <person name="Kavchok S."/>
            <person name="Keizer G."/>
            <person name="Linton E."/>
            <person name="Llaca V."/>
            <person name="Song R."/>
            <person name="Tanyolac B."/>
            <person name="Young S."/>
            <person name="Ho-Il K."/>
            <person name="Hahn J.H."/>
            <person name="Sangsakoo G."/>
            <person name="Vanavichit A."/>
            <person name="de Mattos Luiz.A.T."/>
            <person name="Zimmer P.D."/>
            <person name="Malone G."/>
            <person name="Dellagostin O."/>
            <person name="de Oliveira A.C."/>
            <person name="Bevan M."/>
            <person name="Bancroft I."/>
            <person name="Minx P."/>
            <person name="Cordum H."/>
            <person name="Wilson R."/>
            <person name="Cheng Z."/>
            <person name="Jin W."/>
            <person name="Jiang J."/>
            <person name="Leong S.A."/>
            <person name="Iwama H."/>
            <person name="Gojobori T."/>
            <person name="Itoh T."/>
            <person name="Niimura Y."/>
            <person name="Fujii Y."/>
            <person name="Habara T."/>
            <person name="Sakai H."/>
            <person name="Sato Y."/>
            <person name="Wilson G."/>
            <person name="Kumar K."/>
            <person name="McCouch S."/>
            <person name="Juretic N."/>
            <person name="Hoen D."/>
            <person name="Wright S."/>
            <person name="Bruskiewich R."/>
            <person name="Bureau T."/>
            <person name="Miyao A."/>
            <person name="Hirochika H."/>
            <person name="Nishikawa T."/>
            <person name="Kadowaki K."/>
            <person name="Sugiura M."/>
            <person name="Burr B."/>
            <person name="Sasaki T."/>
        </authorList>
    </citation>
    <scope>NUCLEOTIDE SEQUENCE [LARGE SCALE GENOMIC DNA]</scope>
    <source>
        <strain evidence="2">cv. Nipponbare</strain>
    </source>
</reference>
<gene>
    <name evidence="1" type="ordered locus">Os12g0495263</name>
    <name evidence="1" type="ORF">OSNPB_120495263</name>
</gene>
<evidence type="ECO:0000313" key="2">
    <source>
        <dbReference type="Proteomes" id="UP000059680"/>
    </source>
</evidence>
<keyword evidence="2" id="KW-1185">Reference proteome</keyword>
<dbReference type="Proteomes" id="UP000059680">
    <property type="component" value="Chromosome 12"/>
</dbReference>